<comment type="caution">
    <text evidence="1">The sequence shown here is derived from an EMBL/GenBank/DDBJ whole genome shotgun (WGS) entry which is preliminary data.</text>
</comment>
<dbReference type="SFLD" id="SFLDG01129">
    <property type="entry name" value="C1.5:_HAD__Beta-PGM__Phosphata"/>
    <property type="match status" value="1"/>
</dbReference>
<dbReference type="RefSeq" id="WP_126825302.1">
    <property type="nucleotide sequence ID" value="NZ_PIQG01000001.1"/>
</dbReference>
<dbReference type="PANTHER" id="PTHR43434:SF24">
    <property type="entry name" value="HYDROLASE-RELATED"/>
    <property type="match status" value="1"/>
</dbReference>
<dbReference type="InterPro" id="IPR023198">
    <property type="entry name" value="PGP-like_dom2"/>
</dbReference>
<name>A0A432ZNH7_9GAMM</name>
<dbReference type="AlphaFoldDB" id="A0A432ZNH7"/>
<dbReference type="Proteomes" id="UP000288279">
    <property type="component" value="Unassembled WGS sequence"/>
</dbReference>
<dbReference type="Pfam" id="PF13419">
    <property type="entry name" value="HAD_2"/>
    <property type="match status" value="1"/>
</dbReference>
<dbReference type="InterPro" id="IPR050155">
    <property type="entry name" value="HAD-like_hydrolase_sf"/>
</dbReference>
<evidence type="ECO:0000313" key="1">
    <source>
        <dbReference type="EMBL" id="RUO79418.1"/>
    </source>
</evidence>
<keyword evidence="1" id="KW-0378">Hydrolase</keyword>
<sequence length="220" mass="23859">MRLKYALVVFDWDGTLMDSIGRIISSMQACARQLKLPVPSEQAVKDVIGLSLEPAIAGLFGRLTEQQHAAFLQAYKHEYVVANQTPTPLFNETLPLLHELRQAGATLAVATGKARPGLDRVLTEHCLEDYFAVTRCAGETRSKPDPQMLQEIMAHSGMTSAQTVLVGDSVHDLAMAANAGVASIGVTHGVHDRTRLARHNPIAIVDQLSELKSHIFAGES</sequence>
<dbReference type="OrthoDB" id="9782449at2"/>
<keyword evidence="2" id="KW-1185">Reference proteome</keyword>
<dbReference type="InterPro" id="IPR023214">
    <property type="entry name" value="HAD_sf"/>
</dbReference>
<protein>
    <submittedName>
        <fullName evidence="1">HAD family hydrolase</fullName>
    </submittedName>
</protein>
<dbReference type="GO" id="GO:0006281">
    <property type="term" value="P:DNA repair"/>
    <property type="evidence" value="ECO:0007669"/>
    <property type="project" value="TreeGrafter"/>
</dbReference>
<dbReference type="InterPro" id="IPR036412">
    <property type="entry name" value="HAD-like_sf"/>
</dbReference>
<gene>
    <name evidence="1" type="ORF">CWI83_02615</name>
</gene>
<dbReference type="GO" id="GO:0008967">
    <property type="term" value="F:phosphoglycolate phosphatase activity"/>
    <property type="evidence" value="ECO:0007669"/>
    <property type="project" value="TreeGrafter"/>
</dbReference>
<dbReference type="NCBIfam" id="TIGR01549">
    <property type="entry name" value="HAD-SF-IA-v1"/>
    <property type="match status" value="1"/>
</dbReference>
<dbReference type="InterPro" id="IPR041492">
    <property type="entry name" value="HAD_2"/>
</dbReference>
<reference evidence="1 2" key="1">
    <citation type="journal article" date="2011" name="Front. Microbiol.">
        <title>Genomic signatures of strain selection and enhancement in Bacillus atrophaeus var. globigii, a historical biowarfare simulant.</title>
        <authorList>
            <person name="Gibbons H.S."/>
            <person name="Broomall S.M."/>
            <person name="McNew L.A."/>
            <person name="Daligault H."/>
            <person name="Chapman C."/>
            <person name="Bruce D."/>
            <person name="Karavis M."/>
            <person name="Krepps M."/>
            <person name="McGregor P.A."/>
            <person name="Hong C."/>
            <person name="Park K.H."/>
            <person name="Akmal A."/>
            <person name="Feldman A."/>
            <person name="Lin J.S."/>
            <person name="Chang W.E."/>
            <person name="Higgs B.W."/>
            <person name="Demirev P."/>
            <person name="Lindquist J."/>
            <person name="Liem A."/>
            <person name="Fochler E."/>
            <person name="Read T.D."/>
            <person name="Tapia R."/>
            <person name="Johnson S."/>
            <person name="Bishop-Lilly K.A."/>
            <person name="Detter C."/>
            <person name="Han C."/>
            <person name="Sozhamannan S."/>
            <person name="Rosenzweig C.N."/>
            <person name="Skowronski E.W."/>
        </authorList>
    </citation>
    <scope>NUCLEOTIDE SEQUENCE [LARGE SCALE GENOMIC DNA]</scope>
    <source>
        <strain evidence="1 2">PIT1</strain>
    </source>
</reference>
<dbReference type="EMBL" id="PIQG01000001">
    <property type="protein sequence ID" value="RUO79418.1"/>
    <property type="molecule type" value="Genomic_DNA"/>
</dbReference>
<evidence type="ECO:0000313" key="2">
    <source>
        <dbReference type="Proteomes" id="UP000288279"/>
    </source>
</evidence>
<dbReference type="InterPro" id="IPR006439">
    <property type="entry name" value="HAD-SF_hydro_IA"/>
</dbReference>
<accession>A0A432ZNH7</accession>
<dbReference type="Gene3D" id="1.10.150.240">
    <property type="entry name" value="Putative phosphatase, domain 2"/>
    <property type="match status" value="1"/>
</dbReference>
<dbReference type="SFLD" id="SFLDS00003">
    <property type="entry name" value="Haloacid_Dehalogenase"/>
    <property type="match status" value="1"/>
</dbReference>
<organism evidence="1 2">
    <name type="scientific">Pseudidiomarina taiwanensis</name>
    <dbReference type="NCBI Taxonomy" id="337250"/>
    <lineage>
        <taxon>Bacteria</taxon>
        <taxon>Pseudomonadati</taxon>
        <taxon>Pseudomonadota</taxon>
        <taxon>Gammaproteobacteria</taxon>
        <taxon>Alteromonadales</taxon>
        <taxon>Idiomarinaceae</taxon>
        <taxon>Pseudidiomarina</taxon>
    </lineage>
</organism>
<dbReference type="GO" id="GO:0005829">
    <property type="term" value="C:cytosol"/>
    <property type="evidence" value="ECO:0007669"/>
    <property type="project" value="TreeGrafter"/>
</dbReference>
<dbReference type="SUPFAM" id="SSF56784">
    <property type="entry name" value="HAD-like"/>
    <property type="match status" value="1"/>
</dbReference>
<dbReference type="PANTHER" id="PTHR43434">
    <property type="entry name" value="PHOSPHOGLYCOLATE PHOSPHATASE"/>
    <property type="match status" value="1"/>
</dbReference>
<proteinExistence type="predicted"/>
<dbReference type="NCBIfam" id="TIGR01509">
    <property type="entry name" value="HAD-SF-IA-v3"/>
    <property type="match status" value="1"/>
</dbReference>
<dbReference type="Gene3D" id="3.40.50.1000">
    <property type="entry name" value="HAD superfamily/HAD-like"/>
    <property type="match status" value="1"/>
</dbReference>